<gene>
    <name evidence="2" type="ORF">SAMN05216369_2375</name>
</gene>
<dbReference type="GO" id="GO:0003887">
    <property type="term" value="F:DNA-directed DNA polymerase activity"/>
    <property type="evidence" value="ECO:0007669"/>
    <property type="project" value="InterPro"/>
</dbReference>
<sequence>MPGSNVESNPATQTGSYAAGNSSQEAGGEAGQEERNQRYWFHILLQDTPAARNLHATKLVNKAWQQGDRVCIVCDTAQQAEELDELLWNLSPDAFIPHSIVSDSATTFTDPVGILLCPPVAEDWDTVIILSETLPANADRFKRLALVAHNDPAILNQARSHFKQLRALGIEPRVHDQRKR</sequence>
<dbReference type="InterPro" id="IPR036768">
    <property type="entry name" value="PolIII_chi_sf"/>
</dbReference>
<dbReference type="GO" id="GO:0003677">
    <property type="term" value="F:DNA binding"/>
    <property type="evidence" value="ECO:0007669"/>
    <property type="project" value="InterPro"/>
</dbReference>
<proteinExistence type="predicted"/>
<dbReference type="Proteomes" id="UP000184497">
    <property type="component" value="Unassembled WGS sequence"/>
</dbReference>
<evidence type="ECO:0000313" key="3">
    <source>
        <dbReference type="Proteomes" id="UP000184497"/>
    </source>
</evidence>
<dbReference type="RefSeq" id="WP_072797955.1">
    <property type="nucleotide sequence ID" value="NZ_FRAQ01000002.1"/>
</dbReference>
<dbReference type="AlphaFoldDB" id="A0A1M6TRP2"/>
<dbReference type="Pfam" id="PF04364">
    <property type="entry name" value="DNA_pol3_chi"/>
    <property type="match status" value="1"/>
</dbReference>
<dbReference type="InterPro" id="IPR007459">
    <property type="entry name" value="DNA_pol3_chi"/>
</dbReference>
<dbReference type="OrthoDB" id="5297568at2"/>
<reference evidence="3" key="1">
    <citation type="submission" date="2016-11" db="EMBL/GenBank/DDBJ databases">
        <authorList>
            <person name="Varghese N."/>
            <person name="Submissions S."/>
        </authorList>
    </citation>
    <scope>NUCLEOTIDE SEQUENCE [LARGE SCALE GENOMIC DNA]</scope>
    <source>
        <strain evidence="3">CGMCC 1.10835</strain>
    </source>
</reference>
<dbReference type="PANTHER" id="PTHR38767">
    <property type="entry name" value="DNA POLYMERASE III SUBUNIT CHI"/>
    <property type="match status" value="1"/>
</dbReference>
<dbReference type="STRING" id="564117.SAMN05216369_2375"/>
<evidence type="ECO:0000313" key="2">
    <source>
        <dbReference type="EMBL" id="SHK59652.1"/>
    </source>
</evidence>
<dbReference type="GO" id="GO:0006260">
    <property type="term" value="P:DNA replication"/>
    <property type="evidence" value="ECO:0007669"/>
    <property type="project" value="InterPro"/>
</dbReference>
<dbReference type="Gene3D" id="3.40.50.10110">
    <property type="entry name" value="DNA polymerase III subunit chi"/>
    <property type="match status" value="1"/>
</dbReference>
<accession>A0A1M6TRP2</accession>
<protein>
    <submittedName>
        <fullName evidence="2">DNA polymerase III, chi subunit</fullName>
    </submittedName>
</protein>
<dbReference type="SUPFAM" id="SSF102400">
    <property type="entry name" value="DNA polymerase III chi subunit"/>
    <property type="match status" value="1"/>
</dbReference>
<feature type="region of interest" description="Disordered" evidence="1">
    <location>
        <begin position="1"/>
        <end position="32"/>
    </location>
</feature>
<name>A0A1M6TRP2_9GAMM</name>
<dbReference type="GO" id="GO:0032298">
    <property type="term" value="P:positive regulation of DNA-templated DNA replication initiation"/>
    <property type="evidence" value="ECO:0007669"/>
    <property type="project" value="TreeGrafter"/>
</dbReference>
<dbReference type="EMBL" id="FRAQ01000002">
    <property type="protein sequence ID" value="SHK59652.1"/>
    <property type="molecule type" value="Genomic_DNA"/>
</dbReference>
<feature type="compositionally biased region" description="Polar residues" evidence="1">
    <location>
        <begin position="1"/>
        <end position="23"/>
    </location>
</feature>
<dbReference type="PANTHER" id="PTHR38767:SF1">
    <property type="entry name" value="DNA POLYMERASE III SUBUNIT CHI"/>
    <property type="match status" value="1"/>
</dbReference>
<keyword evidence="3" id="KW-1185">Reference proteome</keyword>
<evidence type="ECO:0000256" key="1">
    <source>
        <dbReference type="SAM" id="MobiDB-lite"/>
    </source>
</evidence>
<organism evidence="2 3">
    <name type="scientific">Marinobacter antarcticus</name>
    <dbReference type="NCBI Taxonomy" id="564117"/>
    <lineage>
        <taxon>Bacteria</taxon>
        <taxon>Pseudomonadati</taxon>
        <taxon>Pseudomonadota</taxon>
        <taxon>Gammaproteobacteria</taxon>
        <taxon>Pseudomonadales</taxon>
        <taxon>Marinobacteraceae</taxon>
        <taxon>Marinobacter</taxon>
    </lineage>
</organism>